<feature type="transmembrane region" description="Helical" evidence="1">
    <location>
        <begin position="153"/>
        <end position="173"/>
    </location>
</feature>
<keyword evidence="1" id="KW-1133">Transmembrane helix</keyword>
<reference evidence="2 3" key="1">
    <citation type="journal article" date="2016" name="Biochim. Biophys. Acta">
        <title>Characterization of red-shifted phycobilisomes isolated from the chlorophyll f-containing cyanobacterium Halomicronema hongdechloris.</title>
        <authorList>
            <person name="Li Y."/>
            <person name="Lin Y."/>
            <person name="Garvey C.J."/>
            <person name="Birch D."/>
            <person name="Corkery R.W."/>
            <person name="Loughlin P.C."/>
            <person name="Scheer H."/>
            <person name="Willows R.D."/>
            <person name="Chen M."/>
        </authorList>
    </citation>
    <scope>NUCLEOTIDE SEQUENCE [LARGE SCALE GENOMIC DNA]</scope>
    <source>
        <strain evidence="2 3">C2206</strain>
    </source>
</reference>
<accession>A0A1Z3HQB3</accession>
<name>A0A1Z3HQB3_9CYAN</name>
<proteinExistence type="predicted"/>
<feature type="transmembrane region" description="Helical" evidence="1">
    <location>
        <begin position="26"/>
        <end position="47"/>
    </location>
</feature>
<feature type="transmembrane region" description="Helical" evidence="1">
    <location>
        <begin position="193"/>
        <end position="212"/>
    </location>
</feature>
<gene>
    <name evidence="2" type="ORF">XM38_032940</name>
</gene>
<feature type="transmembrane region" description="Helical" evidence="1">
    <location>
        <begin position="92"/>
        <end position="114"/>
    </location>
</feature>
<keyword evidence="1" id="KW-0812">Transmembrane</keyword>
<keyword evidence="3" id="KW-1185">Reference proteome</keyword>
<dbReference type="EMBL" id="CP021983">
    <property type="protein sequence ID" value="ASC72337.1"/>
    <property type="molecule type" value="Genomic_DNA"/>
</dbReference>
<evidence type="ECO:0000313" key="3">
    <source>
        <dbReference type="Proteomes" id="UP000191901"/>
    </source>
</evidence>
<dbReference type="AlphaFoldDB" id="A0A1Z3HQB3"/>
<dbReference type="Proteomes" id="UP000191901">
    <property type="component" value="Chromosome"/>
</dbReference>
<dbReference type="KEGG" id="hhg:XM38_032940"/>
<keyword evidence="1" id="KW-0472">Membrane</keyword>
<evidence type="ECO:0000256" key="1">
    <source>
        <dbReference type="SAM" id="Phobius"/>
    </source>
</evidence>
<dbReference type="OrthoDB" id="9841549at2"/>
<organism evidence="2 3">
    <name type="scientific">Halomicronema hongdechloris C2206</name>
    <dbReference type="NCBI Taxonomy" id="1641165"/>
    <lineage>
        <taxon>Bacteria</taxon>
        <taxon>Bacillati</taxon>
        <taxon>Cyanobacteriota</taxon>
        <taxon>Cyanophyceae</taxon>
        <taxon>Nodosilineales</taxon>
        <taxon>Nodosilineaceae</taxon>
        <taxon>Halomicronema</taxon>
    </lineage>
</organism>
<evidence type="ECO:0000313" key="2">
    <source>
        <dbReference type="EMBL" id="ASC72337.1"/>
    </source>
</evidence>
<protein>
    <submittedName>
        <fullName evidence="2">Uncharacterized protein</fullName>
    </submittedName>
</protein>
<sequence>MDHANTNDYLDRLLTLYEEKLKRFRLSLTLCLVGTTIFFCLIFFPYMTLIGNREDCRVNQYQCTELEQSQLEERFSEVTTNWGKIPVSTAEVVIFFPAAIAFGFVSVAAQLQALMRLRRAVHRQIKSFSNQMDVTLIAPLLIDPKQSIVDQMAGGLTLLLPAIIFLYSVRLILIRLEILRNKLPYFQGARFYYFVYLLSAVLILFSLVRVGVRWHQDKYDRKCNQSDPTTMQ</sequence>